<sequence>MLKLIIRLAYFCVIFIEGLIITRIVLLIINANLENNLANWMFSTSTMFVKPFEGIVTSSLQINNFTLELTPFVALLFYIIIAFVLSELLKSFSRE</sequence>
<reference evidence="3" key="1">
    <citation type="journal article" date="2015" name="MBio">
        <title>Genome-Resolved Metagenomic Analysis Reveals Roles for Candidate Phyla and Other Microbial Community Members in Biogeochemical Transformations in Oil Reservoirs.</title>
        <authorList>
            <person name="Hu P."/>
            <person name="Tom L."/>
            <person name="Singh A."/>
            <person name="Thomas B.C."/>
            <person name="Baker B.J."/>
            <person name="Piceno Y.M."/>
            <person name="Andersen G.L."/>
            <person name="Banfield J.F."/>
        </authorList>
    </citation>
    <scope>NUCLEOTIDE SEQUENCE [LARGE SCALE GENOMIC DNA]</scope>
</reference>
<dbReference type="Proteomes" id="UP000053469">
    <property type="component" value="Unassembled WGS sequence"/>
</dbReference>
<evidence type="ECO:0000313" key="2">
    <source>
        <dbReference type="EMBL" id="KUK67018.1"/>
    </source>
</evidence>
<keyword evidence="1" id="KW-1133">Transmembrane helix</keyword>
<evidence type="ECO:0000256" key="1">
    <source>
        <dbReference type="SAM" id="Phobius"/>
    </source>
</evidence>
<feature type="transmembrane region" description="Helical" evidence="1">
    <location>
        <begin position="69"/>
        <end position="89"/>
    </location>
</feature>
<feature type="transmembrane region" description="Helical" evidence="1">
    <location>
        <begin position="7"/>
        <end position="29"/>
    </location>
</feature>
<gene>
    <name evidence="2" type="ORF">XD87_0378</name>
</gene>
<evidence type="ECO:0000313" key="3">
    <source>
        <dbReference type="Proteomes" id="UP000053469"/>
    </source>
</evidence>
<keyword evidence="1" id="KW-0472">Membrane</keyword>
<proteinExistence type="predicted"/>
<keyword evidence="1 2" id="KW-0812">Transmembrane</keyword>
<comment type="caution">
    <text evidence="2">The sequence shown here is derived from an EMBL/GenBank/DDBJ whole genome shotgun (WGS) entry which is preliminary data.</text>
</comment>
<dbReference type="AlphaFoldDB" id="A0A101GYZ1"/>
<accession>A0A101GYZ1</accession>
<protein>
    <submittedName>
        <fullName evidence="2">Transmembrane(S)protein</fullName>
    </submittedName>
</protein>
<name>A0A101GYZ1_9BACT</name>
<dbReference type="EMBL" id="LGGI01000050">
    <property type="protein sequence ID" value="KUK67018.1"/>
    <property type="molecule type" value="Genomic_DNA"/>
</dbReference>
<organism evidence="2 3">
    <name type="scientific">candidate division WS6 bacterium 36_33</name>
    <dbReference type="NCBI Taxonomy" id="1641388"/>
    <lineage>
        <taxon>Bacteria</taxon>
        <taxon>Candidatus Dojkabacteria</taxon>
    </lineage>
</organism>